<dbReference type="OrthoDB" id="513924at2759"/>
<dbReference type="Proteomes" id="UP000612055">
    <property type="component" value="Unassembled WGS sequence"/>
</dbReference>
<organism evidence="2 3">
    <name type="scientific">Edaphochlamys debaryana</name>
    <dbReference type="NCBI Taxonomy" id="47281"/>
    <lineage>
        <taxon>Eukaryota</taxon>
        <taxon>Viridiplantae</taxon>
        <taxon>Chlorophyta</taxon>
        <taxon>core chlorophytes</taxon>
        <taxon>Chlorophyceae</taxon>
        <taxon>CS clade</taxon>
        <taxon>Chlamydomonadales</taxon>
        <taxon>Chlamydomonadales incertae sedis</taxon>
        <taxon>Edaphochlamys</taxon>
    </lineage>
</organism>
<keyword evidence="3" id="KW-1185">Reference proteome</keyword>
<evidence type="ECO:0000256" key="1">
    <source>
        <dbReference type="SAM" id="MobiDB-lite"/>
    </source>
</evidence>
<gene>
    <name evidence="2" type="ORF">HYH03_000539</name>
</gene>
<protein>
    <submittedName>
        <fullName evidence="2">Uncharacterized protein</fullName>
    </submittedName>
</protein>
<sequence length="102" mass="10923">MECRATAPNQPAPSNAAGEGEEFVGLLPEEDTEVPGTYFDALNPQTKLGKAVKAAVEEINTLNALELESLKKADELLKKLGLKSSIFEGAPPEQPAEDQEDK</sequence>
<name>A0A836C6L9_9CHLO</name>
<evidence type="ECO:0000313" key="2">
    <source>
        <dbReference type="EMBL" id="KAG2502045.1"/>
    </source>
</evidence>
<dbReference type="EMBL" id="JAEHOE010000001">
    <property type="protein sequence ID" value="KAG2502045.1"/>
    <property type="molecule type" value="Genomic_DNA"/>
</dbReference>
<feature type="region of interest" description="Disordered" evidence="1">
    <location>
        <begin position="1"/>
        <end position="20"/>
    </location>
</feature>
<comment type="caution">
    <text evidence="2">The sequence shown here is derived from an EMBL/GenBank/DDBJ whole genome shotgun (WGS) entry which is preliminary data.</text>
</comment>
<evidence type="ECO:0000313" key="3">
    <source>
        <dbReference type="Proteomes" id="UP000612055"/>
    </source>
</evidence>
<accession>A0A836C6L9</accession>
<dbReference type="AlphaFoldDB" id="A0A836C6L9"/>
<proteinExistence type="predicted"/>
<reference evidence="2" key="1">
    <citation type="journal article" date="2020" name="bioRxiv">
        <title>Comparative genomics of Chlamydomonas.</title>
        <authorList>
            <person name="Craig R.J."/>
            <person name="Hasan A.R."/>
            <person name="Ness R.W."/>
            <person name="Keightley P.D."/>
        </authorList>
    </citation>
    <scope>NUCLEOTIDE SEQUENCE</scope>
    <source>
        <strain evidence="2">CCAP 11/70</strain>
    </source>
</reference>